<dbReference type="EMBL" id="CP043028">
    <property type="protein sequence ID" value="QFJ53980.1"/>
    <property type="molecule type" value="Genomic_DNA"/>
</dbReference>
<dbReference type="SUPFAM" id="SSF53756">
    <property type="entry name" value="UDP-Glycosyltransferase/glycogen phosphorylase"/>
    <property type="match status" value="1"/>
</dbReference>
<evidence type="ECO:0000256" key="1">
    <source>
        <dbReference type="SAM" id="Phobius"/>
    </source>
</evidence>
<dbReference type="AlphaFoldDB" id="A0A5P6VNH8"/>
<name>A0A5P6VNH8_PSEXY</name>
<organism evidence="2 3">
    <name type="scientific">Pseudobutyrivibrio xylanivorans</name>
    <dbReference type="NCBI Taxonomy" id="185007"/>
    <lineage>
        <taxon>Bacteria</taxon>
        <taxon>Bacillati</taxon>
        <taxon>Bacillota</taxon>
        <taxon>Clostridia</taxon>
        <taxon>Lachnospirales</taxon>
        <taxon>Lachnospiraceae</taxon>
        <taxon>Pseudobutyrivibrio</taxon>
    </lineage>
</organism>
<dbReference type="Gene3D" id="3.40.50.2000">
    <property type="entry name" value="Glycogen Phosphorylase B"/>
    <property type="match status" value="2"/>
</dbReference>
<feature type="transmembrane region" description="Helical" evidence="1">
    <location>
        <begin position="79"/>
        <end position="98"/>
    </location>
</feature>
<sequence length="398" mass="45479">MKKHILIVCQFFYPEPFRISDIAFEWVKRGYKVSVVTGLPNYPEGKVYPGYGLFKKRKEVINGVEVYRIPEIPRGKNKFGLVLNYLSFPFFGFFWNLFTKIEADEVFMLETSPMHQCKVGVAYAKKHKVPCYLYVQDLWPENLEMITGIHNPIIIKPIERMVRKIYKGCTHIWGSSPSFVEAIRKYVDTEEHDKVSFWAQYAEEFYEPRPKKDHKGFNVIFTGNIGVAQGLEILPEAAAIIRNEGIKDVRFTIVGDGRARHSFEESITRAGVWDLFEFTGRVKGTEVPDILATGDAAFLSFADDDLFSKTIPAKLQSYMACAMPIIASAKGETVRVIGEAECGLCSNIGDARALAMNIIKMRNMSATELRVMGENAYAYNKEHFSKKKLMDEIDEYMR</sequence>
<keyword evidence="1" id="KW-1133">Transmembrane helix</keyword>
<dbReference type="CDD" id="cd03794">
    <property type="entry name" value="GT4_WbuB-like"/>
    <property type="match status" value="1"/>
</dbReference>
<dbReference type="OrthoDB" id="9811902at2"/>
<gene>
    <name evidence="2" type="ORF">FXF36_03385</name>
</gene>
<dbReference type="KEGG" id="pxv:FXF36_03385"/>
<evidence type="ECO:0000313" key="2">
    <source>
        <dbReference type="EMBL" id="QFJ53980.1"/>
    </source>
</evidence>
<dbReference type="PANTHER" id="PTHR45947:SF3">
    <property type="entry name" value="SULFOQUINOVOSYL TRANSFERASE SQD2"/>
    <property type="match status" value="1"/>
</dbReference>
<protein>
    <submittedName>
        <fullName evidence="2">Glycosyl transferase family 4</fullName>
    </submittedName>
</protein>
<dbReference type="InterPro" id="IPR050194">
    <property type="entry name" value="Glycosyltransferase_grp1"/>
</dbReference>
<dbReference type="PANTHER" id="PTHR45947">
    <property type="entry name" value="SULFOQUINOVOSYL TRANSFERASE SQD2"/>
    <property type="match status" value="1"/>
</dbReference>
<keyword evidence="2" id="KW-0808">Transferase</keyword>
<dbReference type="GO" id="GO:0016758">
    <property type="term" value="F:hexosyltransferase activity"/>
    <property type="evidence" value="ECO:0007669"/>
    <property type="project" value="TreeGrafter"/>
</dbReference>
<keyword evidence="1" id="KW-0472">Membrane</keyword>
<dbReference type="Pfam" id="PF13692">
    <property type="entry name" value="Glyco_trans_1_4"/>
    <property type="match status" value="1"/>
</dbReference>
<proteinExistence type="predicted"/>
<accession>A0A5P6VNH8</accession>
<evidence type="ECO:0000313" key="3">
    <source>
        <dbReference type="Proteomes" id="UP000327030"/>
    </source>
</evidence>
<reference evidence="3" key="1">
    <citation type="submission" date="2019-08" db="EMBL/GenBank/DDBJ databases">
        <title>Complete Genome Sequence of the Polysaccharide-Degrading Rumen Bacterium Pseudobutyrivibrio xylanivorans MA3014.</title>
        <authorList>
            <person name="Palevich N."/>
            <person name="Maclean P.H."/>
            <person name="Kelly W.J."/>
            <person name="Leahy S.C."/>
            <person name="Rakonjac J."/>
            <person name="Attwood G.T."/>
        </authorList>
    </citation>
    <scope>NUCLEOTIDE SEQUENCE [LARGE SCALE GENOMIC DNA]</scope>
    <source>
        <strain evidence="3">MA3014</strain>
    </source>
</reference>
<dbReference type="RefSeq" id="WP_151622477.1">
    <property type="nucleotide sequence ID" value="NZ_CP043028.1"/>
</dbReference>
<dbReference type="Proteomes" id="UP000327030">
    <property type="component" value="Chromosome 1"/>
</dbReference>
<keyword evidence="1" id="KW-0812">Transmembrane</keyword>